<dbReference type="AlphaFoldDB" id="A0A6G0XND8"/>
<dbReference type="InterPro" id="IPR042099">
    <property type="entry name" value="ANL_N_sf"/>
</dbReference>
<comment type="caution">
    <text evidence="4">The sequence shown here is derived from an EMBL/GenBank/DDBJ whole genome shotgun (WGS) entry which is preliminary data.</text>
</comment>
<dbReference type="GO" id="GO:0004467">
    <property type="term" value="F:long-chain fatty acid-CoA ligase activity"/>
    <property type="evidence" value="ECO:0007669"/>
    <property type="project" value="TreeGrafter"/>
</dbReference>
<proteinExistence type="predicted"/>
<keyword evidence="2" id="KW-0067">ATP-binding</keyword>
<feature type="domain" description="AMP-dependent synthetase/ligase" evidence="3">
    <location>
        <begin position="55"/>
        <end position="480"/>
    </location>
</feature>
<name>A0A6G0XND8_9STRA</name>
<evidence type="ECO:0000259" key="3">
    <source>
        <dbReference type="Pfam" id="PF00501"/>
    </source>
</evidence>
<dbReference type="GO" id="GO:0005783">
    <property type="term" value="C:endoplasmic reticulum"/>
    <property type="evidence" value="ECO:0007669"/>
    <property type="project" value="TreeGrafter"/>
</dbReference>
<dbReference type="Pfam" id="PF00501">
    <property type="entry name" value="AMP-binding"/>
    <property type="match status" value="1"/>
</dbReference>
<dbReference type="Proteomes" id="UP000481153">
    <property type="component" value="Unassembled WGS sequence"/>
</dbReference>
<dbReference type="GO" id="GO:0005524">
    <property type="term" value="F:ATP binding"/>
    <property type="evidence" value="ECO:0007669"/>
    <property type="project" value="UniProtKB-KW"/>
</dbReference>
<dbReference type="InterPro" id="IPR020845">
    <property type="entry name" value="AMP-binding_CS"/>
</dbReference>
<reference evidence="4 5" key="1">
    <citation type="submission" date="2019-07" db="EMBL/GenBank/DDBJ databases">
        <title>Genomics analysis of Aphanomyces spp. identifies a new class of oomycete effector associated with host adaptation.</title>
        <authorList>
            <person name="Gaulin E."/>
        </authorList>
    </citation>
    <scope>NUCLEOTIDE SEQUENCE [LARGE SCALE GENOMIC DNA]</scope>
    <source>
        <strain evidence="4 5">ATCC 201684</strain>
    </source>
</reference>
<protein>
    <recommendedName>
        <fullName evidence="3">AMP-dependent synthetase/ligase domain-containing protein</fullName>
    </recommendedName>
</protein>
<keyword evidence="1" id="KW-0547">Nucleotide-binding</keyword>
<evidence type="ECO:0000313" key="4">
    <source>
        <dbReference type="EMBL" id="KAF0741906.1"/>
    </source>
</evidence>
<dbReference type="VEuPathDB" id="FungiDB:AeMF1_011347"/>
<dbReference type="EMBL" id="VJMJ01000034">
    <property type="protein sequence ID" value="KAF0741906.1"/>
    <property type="molecule type" value="Genomic_DNA"/>
</dbReference>
<keyword evidence="5" id="KW-1185">Reference proteome</keyword>
<evidence type="ECO:0000313" key="5">
    <source>
        <dbReference type="Proteomes" id="UP000481153"/>
    </source>
</evidence>
<dbReference type="PANTHER" id="PTHR43272">
    <property type="entry name" value="LONG-CHAIN-FATTY-ACID--COA LIGASE"/>
    <property type="match status" value="1"/>
</dbReference>
<dbReference type="PROSITE" id="PS00455">
    <property type="entry name" value="AMP_BINDING"/>
    <property type="match status" value="1"/>
</dbReference>
<organism evidence="4 5">
    <name type="scientific">Aphanomyces euteiches</name>
    <dbReference type="NCBI Taxonomy" id="100861"/>
    <lineage>
        <taxon>Eukaryota</taxon>
        <taxon>Sar</taxon>
        <taxon>Stramenopiles</taxon>
        <taxon>Oomycota</taxon>
        <taxon>Saprolegniomycetes</taxon>
        <taxon>Saprolegniales</taxon>
        <taxon>Verrucalvaceae</taxon>
        <taxon>Aphanomyces</taxon>
    </lineage>
</organism>
<evidence type="ECO:0000256" key="2">
    <source>
        <dbReference type="ARBA" id="ARBA00022840"/>
    </source>
</evidence>
<dbReference type="InterPro" id="IPR000873">
    <property type="entry name" value="AMP-dep_synth/lig_dom"/>
</dbReference>
<accession>A0A6G0XND8</accession>
<dbReference type="PANTHER" id="PTHR43272:SF33">
    <property type="entry name" value="AMP-BINDING DOMAIN-CONTAINING PROTEIN-RELATED"/>
    <property type="match status" value="1"/>
</dbReference>
<dbReference type="SUPFAM" id="SSF56801">
    <property type="entry name" value="Acetyl-CoA synthetase-like"/>
    <property type="match status" value="1"/>
</dbReference>
<dbReference type="Gene3D" id="3.40.50.12780">
    <property type="entry name" value="N-terminal domain of ligase-like"/>
    <property type="match status" value="1"/>
</dbReference>
<sequence>MSKAAEKVAPGYVQIDDSNVKEGHGPVYSVGSVPPSHPRCDFLGHRPFDANGVAQDFVWETYAQAYRRIENLAAGLIKANLLQVTADNERPLCIYMKNRPEWVLAQYAAQYCGGFPVALYDTLGATSTEYILQQTQSPTVVCTSTELPTLLVTKKTVETLKHVVVVDVDAFSIENTAVAAEVGLKLYTLREIESIGESHKVAPVLPSPLDYHALIYTSGTTGNPKGVPVTHKAILAAYAGVWERMAYGVSGPAFQKGTIHLSYLPLAHVIEQEVHALVVIAQGTIGFYQGNTLKLTEDLVLLRPKLFVTVPRLLNKIYDKVVNGTRAAGGLKAWLFDWALQTKLANLANGERTHSIFDQLIFSKVQQKLGLDRCCFIATGSAPLAPDVMNFCRVVFQVPIFEVYGQSETAGGCTSTHASDTVAGTVGLPLVCTQFKLVSVPDMGYNVTDTFHGDDPATGMAVNGRGEICLRGPSVFQGYYKAPDKTAETIDADGWAHTGDIGVWTMDGRLKIVDRKKNIFKLSQGEYIAPEKIENILVTSPYVVQPFVYGDSLHAVLVAIINFTGSFVQLCENKQVVTAVLKDLVAASKKGKLFGFETIKAIKLHPTPFSVESDMMTPTFKLKRDKIKKAFLHEIDVIIS</sequence>
<gene>
    <name evidence="4" type="ORF">Ae201684_003092</name>
</gene>
<evidence type="ECO:0000256" key="1">
    <source>
        <dbReference type="ARBA" id="ARBA00022741"/>
    </source>
</evidence>
<dbReference type="GO" id="GO:0016020">
    <property type="term" value="C:membrane"/>
    <property type="evidence" value="ECO:0007669"/>
    <property type="project" value="TreeGrafter"/>
</dbReference>